<comment type="caution">
    <text evidence="3">The sequence shown here is derived from an EMBL/GenBank/DDBJ whole genome shotgun (WGS) entry which is preliminary data.</text>
</comment>
<dbReference type="PANTHER" id="PTHR43885">
    <property type="entry name" value="HALOACID DEHALOGENASE-LIKE HYDROLASE"/>
    <property type="match status" value="1"/>
</dbReference>
<dbReference type="Gene3D" id="3.40.50.1000">
    <property type="entry name" value="HAD superfamily/HAD-like"/>
    <property type="match status" value="1"/>
</dbReference>
<dbReference type="InterPro" id="IPR006439">
    <property type="entry name" value="HAD-SF_hydro_IA"/>
</dbReference>
<dbReference type="InterPro" id="IPR029063">
    <property type="entry name" value="SAM-dependent_MTases_sf"/>
</dbReference>
<feature type="region of interest" description="Disordered" evidence="1">
    <location>
        <begin position="1"/>
        <end position="37"/>
    </location>
</feature>
<evidence type="ECO:0000259" key="2">
    <source>
        <dbReference type="Pfam" id="PF08241"/>
    </source>
</evidence>
<dbReference type="InterPro" id="IPR036412">
    <property type="entry name" value="HAD-like_sf"/>
</dbReference>
<keyword evidence="4" id="KW-1185">Reference proteome</keyword>
<dbReference type="SFLD" id="SFLDS00003">
    <property type="entry name" value="Haloacid_Dehalogenase"/>
    <property type="match status" value="1"/>
</dbReference>
<evidence type="ECO:0000256" key="1">
    <source>
        <dbReference type="SAM" id="MobiDB-lite"/>
    </source>
</evidence>
<dbReference type="Pfam" id="PF00702">
    <property type="entry name" value="Hydrolase"/>
    <property type="match status" value="1"/>
</dbReference>
<proteinExistence type="predicted"/>
<dbReference type="GO" id="GO:0008757">
    <property type="term" value="F:S-adenosylmethionine-dependent methyltransferase activity"/>
    <property type="evidence" value="ECO:0007669"/>
    <property type="project" value="InterPro"/>
</dbReference>
<dbReference type="SFLD" id="SFLDG01129">
    <property type="entry name" value="C1.5:_HAD__Beta-PGM__Phosphata"/>
    <property type="match status" value="1"/>
</dbReference>
<dbReference type="EMBL" id="SIDB01000001">
    <property type="protein sequence ID" value="KAI3438524.1"/>
    <property type="molecule type" value="Genomic_DNA"/>
</dbReference>
<gene>
    <name evidence="3" type="ORF">D9Q98_000952</name>
</gene>
<feature type="region of interest" description="Disordered" evidence="1">
    <location>
        <begin position="291"/>
        <end position="317"/>
    </location>
</feature>
<dbReference type="SUPFAM" id="SSF56784">
    <property type="entry name" value="HAD-like"/>
    <property type="match status" value="1"/>
</dbReference>
<dbReference type="Gene3D" id="1.10.260.80">
    <property type="match status" value="1"/>
</dbReference>
<sequence>MQAVHSHSARLAPRGRVGAGQRRLTVSTRPSAPAAGQKCQAAADAAAAPTGSATAAAAVEAAAPPPPLVANSTQLVYKGLVFDMDGTLTVGNIDYANMRQKVNIPVGDLFTVMESWDDGDRIKQAMDTILELEAHACAEIQGMPDLLPLLAYLKGSGSRVGLVTRNTTESLNAFFGVIGEEWRGAFDILLTRDNTPFVKPDKRCLLHFAHAWGLQPWELLMVGDSQEDIETACAAGTASCLIAGGGNETSALAVAAPVPLGAVPTFTVESLTELQQRLEARDTALGWGASGGAASLSPTSSSSSSSESEGEGDSWAGAPPAGLDFLDALATLGVVQTATRSFPRIISSRFEVPPDAHPGDRVLHLGCGDGALTKLLFSSGLQVIGVDEDVAAAQRRGLSAVQLKPLQLGAGALEPELAAMGALFDAAVFHSSGDSPLVGGWWGQESLGELGRVLKPGGKLCVQAPVADEGGVRRQLEQAGFTLLSWEPAAPGCVRLVASARQGS</sequence>
<dbReference type="Gene3D" id="3.40.50.150">
    <property type="entry name" value="Vaccinia Virus protein VP39"/>
    <property type="match status" value="1"/>
</dbReference>
<dbReference type="OrthoDB" id="426235at2759"/>
<dbReference type="InterPro" id="IPR013216">
    <property type="entry name" value="Methyltransf_11"/>
</dbReference>
<reference evidence="3" key="1">
    <citation type="journal article" date="2019" name="Plant J.">
        <title>Chlorella vulgaris genome assembly and annotation reveals the molecular basis for metabolic acclimation to high light conditions.</title>
        <authorList>
            <person name="Cecchin M."/>
            <person name="Marcolungo L."/>
            <person name="Rossato M."/>
            <person name="Girolomoni L."/>
            <person name="Cosentino E."/>
            <person name="Cuine S."/>
            <person name="Li-Beisson Y."/>
            <person name="Delledonne M."/>
            <person name="Ballottari M."/>
        </authorList>
    </citation>
    <scope>NUCLEOTIDE SEQUENCE</scope>
    <source>
        <strain evidence="3">211/11P</strain>
    </source>
</reference>
<dbReference type="PANTHER" id="PTHR43885:SF1">
    <property type="entry name" value="SUPERFAMILY HYDROLASE, PUTATIVE (AFU_ORTHOLOGUE AFUA_4G13290)-RELATED"/>
    <property type="match status" value="1"/>
</dbReference>
<dbReference type="InterPro" id="IPR023214">
    <property type="entry name" value="HAD_sf"/>
</dbReference>
<evidence type="ECO:0000313" key="3">
    <source>
        <dbReference type="EMBL" id="KAI3438524.1"/>
    </source>
</evidence>
<dbReference type="CDD" id="cd02440">
    <property type="entry name" value="AdoMet_MTases"/>
    <property type="match status" value="1"/>
</dbReference>
<dbReference type="Proteomes" id="UP001055712">
    <property type="component" value="Unassembled WGS sequence"/>
</dbReference>
<protein>
    <recommendedName>
        <fullName evidence="2">Methyltransferase type 11 domain-containing protein</fullName>
    </recommendedName>
</protein>
<dbReference type="NCBIfam" id="TIGR01549">
    <property type="entry name" value="HAD-SF-IA-v1"/>
    <property type="match status" value="1"/>
</dbReference>
<evidence type="ECO:0000313" key="4">
    <source>
        <dbReference type="Proteomes" id="UP001055712"/>
    </source>
</evidence>
<dbReference type="AlphaFoldDB" id="A0A9D4TZZ8"/>
<organism evidence="3 4">
    <name type="scientific">Chlorella vulgaris</name>
    <name type="common">Green alga</name>
    <dbReference type="NCBI Taxonomy" id="3077"/>
    <lineage>
        <taxon>Eukaryota</taxon>
        <taxon>Viridiplantae</taxon>
        <taxon>Chlorophyta</taxon>
        <taxon>core chlorophytes</taxon>
        <taxon>Trebouxiophyceae</taxon>
        <taxon>Chlorellales</taxon>
        <taxon>Chlorellaceae</taxon>
        <taxon>Chlorella clade</taxon>
        <taxon>Chlorella</taxon>
    </lineage>
</organism>
<feature type="domain" description="Methyltransferase type 11" evidence="2">
    <location>
        <begin position="363"/>
        <end position="461"/>
    </location>
</feature>
<dbReference type="SUPFAM" id="SSF53335">
    <property type="entry name" value="S-adenosyl-L-methionine-dependent methyltransferases"/>
    <property type="match status" value="1"/>
</dbReference>
<name>A0A9D4TZZ8_CHLVU</name>
<dbReference type="Pfam" id="PF08241">
    <property type="entry name" value="Methyltransf_11"/>
    <property type="match status" value="1"/>
</dbReference>
<reference evidence="3" key="2">
    <citation type="submission" date="2020-11" db="EMBL/GenBank/DDBJ databases">
        <authorList>
            <person name="Cecchin M."/>
            <person name="Marcolungo L."/>
            <person name="Rossato M."/>
            <person name="Girolomoni L."/>
            <person name="Cosentino E."/>
            <person name="Cuine S."/>
            <person name="Li-Beisson Y."/>
            <person name="Delledonne M."/>
            <person name="Ballottari M."/>
        </authorList>
    </citation>
    <scope>NUCLEOTIDE SEQUENCE</scope>
    <source>
        <strain evidence="3">211/11P</strain>
        <tissue evidence="3">Whole cell</tissue>
    </source>
</reference>
<accession>A0A9D4TZZ8</accession>